<keyword evidence="6 9" id="KW-0479">Metal-binding</keyword>
<dbReference type="EC" id="2.5.1.58" evidence="2 9"/>
<evidence type="ECO:0000256" key="5">
    <source>
        <dbReference type="ARBA" id="ARBA00022679"/>
    </source>
</evidence>
<accession>A0AA85JJT1</accession>
<dbReference type="GO" id="GO:0097354">
    <property type="term" value="P:prenylation"/>
    <property type="evidence" value="ECO:0007669"/>
    <property type="project" value="UniProtKB-UniRule"/>
</dbReference>
<evidence type="ECO:0000256" key="6">
    <source>
        <dbReference type="ARBA" id="ARBA00022723"/>
    </source>
</evidence>
<evidence type="ECO:0000256" key="2">
    <source>
        <dbReference type="ARBA" id="ARBA00012702"/>
    </source>
</evidence>
<evidence type="ECO:0000256" key="4">
    <source>
        <dbReference type="ARBA" id="ARBA00022602"/>
    </source>
</evidence>
<keyword evidence="7" id="KW-0677">Repeat</keyword>
<evidence type="ECO:0000256" key="8">
    <source>
        <dbReference type="ARBA" id="ARBA00022833"/>
    </source>
</evidence>
<name>A0AA85JJT1_TRIRE</name>
<dbReference type="WBParaSite" id="TREG1_25710.1">
    <property type="protein sequence ID" value="TREG1_25710.1"/>
    <property type="gene ID" value="TREG1_25710"/>
</dbReference>
<keyword evidence="4 9" id="KW-0637">Prenyltransferase</keyword>
<proteinExistence type="inferred from homology"/>
<feature type="compositionally biased region" description="Low complexity" evidence="10">
    <location>
        <begin position="343"/>
        <end position="353"/>
    </location>
</feature>
<dbReference type="CDD" id="cd02893">
    <property type="entry name" value="FTase"/>
    <property type="match status" value="1"/>
</dbReference>
<keyword evidence="12" id="KW-1185">Reference proteome</keyword>
<reference evidence="12" key="1">
    <citation type="submission" date="2022-06" db="EMBL/GenBank/DDBJ databases">
        <authorList>
            <person name="Berger JAMES D."/>
            <person name="Berger JAMES D."/>
        </authorList>
    </citation>
    <scope>NUCLEOTIDE SEQUENCE [LARGE SCALE GENOMIC DNA]</scope>
</reference>
<reference evidence="13" key="2">
    <citation type="submission" date="2023-11" db="UniProtKB">
        <authorList>
            <consortium name="WormBaseParasite"/>
        </authorList>
    </citation>
    <scope>IDENTIFICATION</scope>
</reference>
<dbReference type="PANTHER" id="PTHR11774">
    <property type="entry name" value="GERANYLGERANYL TRANSFERASE TYPE BETA SUBUNIT"/>
    <property type="match status" value="1"/>
</dbReference>
<dbReference type="GO" id="GO:0005965">
    <property type="term" value="C:protein farnesyltransferase complex"/>
    <property type="evidence" value="ECO:0007669"/>
    <property type="project" value="UniProtKB-UniRule"/>
</dbReference>
<protein>
    <recommendedName>
        <fullName evidence="3 9">Protein farnesyltransferase subunit beta</fullName>
        <shortName evidence="9">FTase-beta</shortName>
        <ecNumber evidence="2 9">2.5.1.58</ecNumber>
    </recommendedName>
</protein>
<evidence type="ECO:0000259" key="11">
    <source>
        <dbReference type="Pfam" id="PF00432"/>
    </source>
</evidence>
<comment type="similarity">
    <text evidence="1 9">Belongs to the protein prenyltransferase subunit beta family.</text>
</comment>
<evidence type="ECO:0000256" key="3">
    <source>
        <dbReference type="ARBA" id="ARBA00015798"/>
    </source>
</evidence>
<feature type="domain" description="Prenyltransferase alpha-alpha toroid" evidence="11">
    <location>
        <begin position="53"/>
        <end position="334"/>
    </location>
</feature>
<evidence type="ECO:0000313" key="12">
    <source>
        <dbReference type="Proteomes" id="UP000050795"/>
    </source>
</evidence>
<comment type="subunit">
    <text evidence="9">Heterodimer of an alpha and a beta subunit.</text>
</comment>
<dbReference type="AlphaFoldDB" id="A0AA85JJT1"/>
<dbReference type="SUPFAM" id="SSF48239">
    <property type="entry name" value="Terpenoid cyclases/Protein prenyltransferases"/>
    <property type="match status" value="1"/>
</dbReference>
<comment type="catalytic activity">
    <reaction evidence="9">
        <text>L-cysteinyl-[protein] + (2E,6E)-farnesyl diphosphate = S-(2E,6E)-farnesyl-L-cysteinyl-[protein] + diphosphate</text>
        <dbReference type="Rhea" id="RHEA:13345"/>
        <dbReference type="Rhea" id="RHEA-COMP:10131"/>
        <dbReference type="Rhea" id="RHEA-COMP:11535"/>
        <dbReference type="ChEBI" id="CHEBI:29950"/>
        <dbReference type="ChEBI" id="CHEBI:33019"/>
        <dbReference type="ChEBI" id="CHEBI:86019"/>
        <dbReference type="ChEBI" id="CHEBI:175763"/>
    </reaction>
</comment>
<dbReference type="GO" id="GO:0004660">
    <property type="term" value="F:protein farnesyltransferase activity"/>
    <property type="evidence" value="ECO:0007669"/>
    <property type="project" value="UniProtKB-UniRule"/>
</dbReference>
<comment type="cofactor">
    <cofactor evidence="9">
        <name>Zn(2+)</name>
        <dbReference type="ChEBI" id="CHEBI:29105"/>
    </cofactor>
    <text evidence="9">Binds 1 zinc ion per subunit.</text>
</comment>
<dbReference type="Pfam" id="PF00432">
    <property type="entry name" value="Prenyltrans"/>
    <property type="match status" value="2"/>
</dbReference>
<dbReference type="Gene3D" id="1.50.10.20">
    <property type="match status" value="1"/>
</dbReference>
<sequence>MERLTLFHLRQADRSYEPETKTIIDQMDTETLVRKAYYEKLCQWKDDALRLFKLNHVNYLYKRLYNLPSTFEHLDASQSWLAYWMVHGLGLLNVEIPEEMSLKLISLIADMQDPDGGFGGGRYQFSHLATSYGAVNCLVSLRRRDALDIINRDALANWMRKLRQPNGSFVMHVGGEIDVRGAYCAIAVARLTGLLRKCPDLFESTAEWVASCQTYEGGFGGQPGLEAHGGYTFCAVAALCFLGRSDLINLPRLLHWASHRQMATEGGFQGRTNKLVDSCYSFWQGAVFPIVEELLWLSGDPALNDTDTLYNPSALQEYILLCCQKVSYTRPGLSVHNKDDSSSEASSVNRSSSPEQNMPIFDGGGLIDKPGKNPDPYHTCYALCGLSLAQHSPRYHGPPPPSQSTTTTDKIKFDNLSYPSSVVDLLGAEFGNELADLDPCHNIIHDRLAFALTYFSELDNGQSPECAEQSALKAAEDFSTPVASVIRKDNIHIEVVGPKTQDTTEQSSSCVGRYAESDQYTCTVP</sequence>
<comment type="function">
    <text evidence="9">Catalyzes the transfer of a farnesyl moiety from farnesyl diphosphate to a cysteine at the fourth position from the C-terminus of several proteins. The beta subunit is responsible for peptide-binding.</text>
</comment>
<dbReference type="InterPro" id="IPR001330">
    <property type="entry name" value="Prenyltrans"/>
</dbReference>
<dbReference type="InterPro" id="IPR045089">
    <property type="entry name" value="PGGT1B-like"/>
</dbReference>
<evidence type="ECO:0000256" key="7">
    <source>
        <dbReference type="ARBA" id="ARBA00022737"/>
    </source>
</evidence>
<organism evidence="12 13">
    <name type="scientific">Trichobilharzia regenti</name>
    <name type="common">Nasal bird schistosome</name>
    <dbReference type="NCBI Taxonomy" id="157069"/>
    <lineage>
        <taxon>Eukaryota</taxon>
        <taxon>Metazoa</taxon>
        <taxon>Spiralia</taxon>
        <taxon>Lophotrochozoa</taxon>
        <taxon>Platyhelminthes</taxon>
        <taxon>Trematoda</taxon>
        <taxon>Digenea</taxon>
        <taxon>Strigeidida</taxon>
        <taxon>Schistosomatoidea</taxon>
        <taxon>Schistosomatidae</taxon>
        <taxon>Trichobilharzia</taxon>
    </lineage>
</organism>
<evidence type="ECO:0000256" key="9">
    <source>
        <dbReference type="RuleBase" id="RU365056"/>
    </source>
</evidence>
<evidence type="ECO:0000256" key="10">
    <source>
        <dbReference type="SAM" id="MobiDB-lite"/>
    </source>
</evidence>
<keyword evidence="8 9" id="KW-0862">Zinc</keyword>
<dbReference type="InterPro" id="IPR008930">
    <property type="entry name" value="Terpenoid_cyclase/PrenylTrfase"/>
</dbReference>
<dbReference type="GO" id="GO:0008270">
    <property type="term" value="F:zinc ion binding"/>
    <property type="evidence" value="ECO:0007669"/>
    <property type="project" value="UniProtKB-UniRule"/>
</dbReference>
<keyword evidence="5 9" id="KW-0808">Transferase</keyword>
<evidence type="ECO:0000313" key="13">
    <source>
        <dbReference type="WBParaSite" id="TREG1_25710.1"/>
    </source>
</evidence>
<dbReference type="InterPro" id="IPR026872">
    <property type="entry name" value="FTB"/>
</dbReference>
<feature type="region of interest" description="Disordered" evidence="10">
    <location>
        <begin position="334"/>
        <end position="367"/>
    </location>
</feature>
<dbReference type="PANTHER" id="PTHR11774:SF6">
    <property type="entry name" value="PROTEIN FARNESYLTRANSFERASE SUBUNIT BETA"/>
    <property type="match status" value="1"/>
</dbReference>
<evidence type="ECO:0000256" key="1">
    <source>
        <dbReference type="ARBA" id="ARBA00010497"/>
    </source>
</evidence>
<dbReference type="Proteomes" id="UP000050795">
    <property type="component" value="Unassembled WGS sequence"/>
</dbReference>
<feature type="domain" description="Prenyltransferase alpha-alpha toroid" evidence="11">
    <location>
        <begin position="363"/>
        <end position="443"/>
    </location>
</feature>